<dbReference type="PANTHER" id="PTHR48050">
    <property type="entry name" value="STEROL 3-BETA-GLUCOSYLTRANSFERASE"/>
    <property type="match status" value="1"/>
</dbReference>
<protein>
    <recommendedName>
        <fullName evidence="1">Erythromycin biosynthesis protein CIII-like C-terminal domain-containing protein</fullName>
    </recommendedName>
</protein>
<dbReference type="SUPFAM" id="SSF53756">
    <property type="entry name" value="UDP-Glycosyltransferase/glycogen phosphorylase"/>
    <property type="match status" value="1"/>
</dbReference>
<evidence type="ECO:0000313" key="2">
    <source>
        <dbReference type="EMBL" id="KLU82314.1"/>
    </source>
</evidence>
<evidence type="ECO:0000313" key="3">
    <source>
        <dbReference type="EnsemblFungi" id="MAPG_01387T0"/>
    </source>
</evidence>
<reference evidence="3" key="5">
    <citation type="submission" date="2015-06" db="UniProtKB">
        <authorList>
            <consortium name="EnsemblFungi"/>
        </authorList>
    </citation>
    <scope>IDENTIFICATION</scope>
    <source>
        <strain evidence="3">ATCC 64411</strain>
    </source>
</reference>
<accession>A0A0C4DNJ9</accession>
<proteinExistence type="predicted"/>
<dbReference type="EMBL" id="GL876966">
    <property type="protein sequence ID" value="KLU82314.1"/>
    <property type="molecule type" value="Genomic_DNA"/>
</dbReference>
<evidence type="ECO:0000313" key="4">
    <source>
        <dbReference type="Proteomes" id="UP000011715"/>
    </source>
</evidence>
<dbReference type="OrthoDB" id="407298at2759"/>
<sequence>MASALAVVLDKGPPGTQVIWKFRKLQLPEGQAQYADDVFQAPLRRFIDQDRVRLPSWLTVDPTALLESGHVAVSVHHGGANVFNEAIFAGVPHLVLPLWADCYNYAAMAEGLGLGIWASRQSAPDWTVEEISASMLKLLSDDDPFTVSARAKAKALSDKAKVRPGRDHAADIIAEFATKGH</sequence>
<reference evidence="4" key="1">
    <citation type="submission" date="2010-05" db="EMBL/GenBank/DDBJ databases">
        <title>The genome sequence of Magnaporthe poae strain ATCC 64411.</title>
        <authorList>
            <person name="Ma L.-J."/>
            <person name="Dead R."/>
            <person name="Young S."/>
            <person name="Zeng Q."/>
            <person name="Koehrsen M."/>
            <person name="Alvarado L."/>
            <person name="Berlin A."/>
            <person name="Chapman S.B."/>
            <person name="Chen Z."/>
            <person name="Freedman E."/>
            <person name="Gellesch M."/>
            <person name="Goldberg J."/>
            <person name="Griggs A."/>
            <person name="Gujja S."/>
            <person name="Heilman E.R."/>
            <person name="Heiman D."/>
            <person name="Hepburn T."/>
            <person name="Howarth C."/>
            <person name="Jen D."/>
            <person name="Larson L."/>
            <person name="Mehta T."/>
            <person name="Neiman D."/>
            <person name="Pearson M."/>
            <person name="Roberts A."/>
            <person name="Saif S."/>
            <person name="Shea T."/>
            <person name="Shenoy N."/>
            <person name="Sisk P."/>
            <person name="Stolte C."/>
            <person name="Sykes S."/>
            <person name="Walk T."/>
            <person name="White J."/>
            <person name="Yandava C."/>
            <person name="Haas B."/>
            <person name="Nusbaum C."/>
            <person name="Birren B."/>
        </authorList>
    </citation>
    <scope>NUCLEOTIDE SEQUENCE [LARGE SCALE GENOMIC DNA]</scope>
    <source>
        <strain evidence="4">ATCC 64411 / 73-15</strain>
    </source>
</reference>
<keyword evidence="4" id="KW-1185">Reference proteome</keyword>
<gene>
    <name evidence="2" type="ORF">MAPG_01387</name>
</gene>
<evidence type="ECO:0000259" key="1">
    <source>
        <dbReference type="Pfam" id="PF06722"/>
    </source>
</evidence>
<dbReference type="OMA" id="NILAYVH"/>
<dbReference type="Gene3D" id="3.40.50.2000">
    <property type="entry name" value="Glycogen Phosphorylase B"/>
    <property type="match status" value="1"/>
</dbReference>
<dbReference type="Pfam" id="PF06722">
    <property type="entry name" value="EryCIII-like_C"/>
    <property type="match status" value="1"/>
</dbReference>
<dbReference type="InterPro" id="IPR050426">
    <property type="entry name" value="Glycosyltransferase_28"/>
</dbReference>
<reference evidence="3" key="4">
    <citation type="journal article" date="2015" name="G3 (Bethesda)">
        <title>Genome sequences of three phytopathogenic species of the Magnaporthaceae family of fungi.</title>
        <authorList>
            <person name="Okagaki L.H."/>
            <person name="Nunes C.C."/>
            <person name="Sailsbery J."/>
            <person name="Clay B."/>
            <person name="Brown D."/>
            <person name="John T."/>
            <person name="Oh Y."/>
            <person name="Young N."/>
            <person name="Fitzgerald M."/>
            <person name="Haas B.J."/>
            <person name="Zeng Q."/>
            <person name="Young S."/>
            <person name="Adiconis X."/>
            <person name="Fan L."/>
            <person name="Levin J.Z."/>
            <person name="Mitchell T.K."/>
            <person name="Okubara P.A."/>
            <person name="Farman M.L."/>
            <person name="Kohn L.M."/>
            <person name="Birren B."/>
            <person name="Ma L.-J."/>
            <person name="Dean R.A."/>
        </authorList>
    </citation>
    <scope>NUCLEOTIDE SEQUENCE</scope>
    <source>
        <strain evidence="3">ATCC 64411 / 73-15</strain>
    </source>
</reference>
<feature type="domain" description="Erythromycin biosynthesis protein CIII-like C-terminal" evidence="1">
    <location>
        <begin position="51"/>
        <end position="158"/>
    </location>
</feature>
<organism evidence="3 4">
    <name type="scientific">Magnaporthiopsis poae (strain ATCC 64411 / 73-15)</name>
    <name type="common">Kentucky bluegrass fungus</name>
    <name type="synonym">Magnaporthe poae</name>
    <dbReference type="NCBI Taxonomy" id="644358"/>
    <lineage>
        <taxon>Eukaryota</taxon>
        <taxon>Fungi</taxon>
        <taxon>Dikarya</taxon>
        <taxon>Ascomycota</taxon>
        <taxon>Pezizomycotina</taxon>
        <taxon>Sordariomycetes</taxon>
        <taxon>Sordariomycetidae</taxon>
        <taxon>Magnaporthales</taxon>
        <taxon>Magnaporthaceae</taxon>
        <taxon>Magnaporthiopsis</taxon>
    </lineage>
</organism>
<dbReference type="AlphaFoldDB" id="A0A0C4DNJ9"/>
<dbReference type="VEuPathDB" id="FungiDB:MAPG_01387"/>
<dbReference type="Proteomes" id="UP000011715">
    <property type="component" value="Unassembled WGS sequence"/>
</dbReference>
<reference evidence="2" key="3">
    <citation type="submission" date="2011-03" db="EMBL/GenBank/DDBJ databases">
        <title>Annotation of Magnaporthe poae ATCC 64411.</title>
        <authorList>
            <person name="Ma L.-J."/>
            <person name="Dead R."/>
            <person name="Young S.K."/>
            <person name="Zeng Q."/>
            <person name="Gargeya S."/>
            <person name="Fitzgerald M."/>
            <person name="Haas B."/>
            <person name="Abouelleil A."/>
            <person name="Alvarado L."/>
            <person name="Arachchi H.M."/>
            <person name="Berlin A."/>
            <person name="Brown A."/>
            <person name="Chapman S.B."/>
            <person name="Chen Z."/>
            <person name="Dunbar C."/>
            <person name="Freedman E."/>
            <person name="Gearin G."/>
            <person name="Gellesch M."/>
            <person name="Goldberg J."/>
            <person name="Griggs A."/>
            <person name="Gujja S."/>
            <person name="Heiman D."/>
            <person name="Howarth C."/>
            <person name="Larson L."/>
            <person name="Lui A."/>
            <person name="MacDonald P.J.P."/>
            <person name="Mehta T."/>
            <person name="Montmayeur A."/>
            <person name="Murphy C."/>
            <person name="Neiman D."/>
            <person name="Pearson M."/>
            <person name="Priest M."/>
            <person name="Roberts A."/>
            <person name="Saif S."/>
            <person name="Shea T."/>
            <person name="Shenoy N."/>
            <person name="Sisk P."/>
            <person name="Stolte C."/>
            <person name="Sykes S."/>
            <person name="Yandava C."/>
            <person name="Wortman J."/>
            <person name="Nusbaum C."/>
            <person name="Birren B."/>
        </authorList>
    </citation>
    <scope>NUCLEOTIDE SEQUENCE</scope>
    <source>
        <strain evidence="2">ATCC 64411</strain>
    </source>
</reference>
<dbReference type="GO" id="GO:0016757">
    <property type="term" value="F:glycosyltransferase activity"/>
    <property type="evidence" value="ECO:0007669"/>
    <property type="project" value="UniProtKB-ARBA"/>
</dbReference>
<reference evidence="2" key="2">
    <citation type="submission" date="2010-05" db="EMBL/GenBank/DDBJ databases">
        <title>The Genome Sequence of Magnaporthe poae strain ATCC 64411.</title>
        <authorList>
            <consortium name="The Broad Institute Genome Sequencing Platform"/>
            <consortium name="Broad Institute Genome Sequencing Center for Infectious Disease"/>
            <person name="Ma L.-J."/>
            <person name="Dead R."/>
            <person name="Young S."/>
            <person name="Zeng Q."/>
            <person name="Koehrsen M."/>
            <person name="Alvarado L."/>
            <person name="Berlin A."/>
            <person name="Chapman S.B."/>
            <person name="Chen Z."/>
            <person name="Freedman E."/>
            <person name="Gellesch M."/>
            <person name="Goldberg J."/>
            <person name="Griggs A."/>
            <person name="Gujja S."/>
            <person name="Heilman E.R."/>
            <person name="Heiman D."/>
            <person name="Hepburn T."/>
            <person name="Howarth C."/>
            <person name="Jen D."/>
            <person name="Larson L."/>
            <person name="Mehta T."/>
            <person name="Neiman D."/>
            <person name="Pearson M."/>
            <person name="Roberts A."/>
            <person name="Saif S."/>
            <person name="Shea T."/>
            <person name="Shenoy N."/>
            <person name="Sisk P."/>
            <person name="Stolte C."/>
            <person name="Sykes S."/>
            <person name="Walk T."/>
            <person name="White J."/>
            <person name="Yandava C."/>
            <person name="Haas B."/>
            <person name="Nusbaum C."/>
            <person name="Birren B."/>
        </authorList>
    </citation>
    <scope>NUCLEOTIDE SEQUENCE</scope>
    <source>
        <strain evidence="2">ATCC 64411</strain>
    </source>
</reference>
<name>A0A0C4DNJ9_MAGP6</name>
<dbReference type="eggNOG" id="KOG2210">
    <property type="taxonomic scope" value="Eukaryota"/>
</dbReference>
<dbReference type="InterPro" id="IPR010610">
    <property type="entry name" value="EryCIII-like_C"/>
</dbReference>
<dbReference type="PANTHER" id="PTHR48050:SF13">
    <property type="entry name" value="STEROL 3-BETA-GLUCOSYLTRANSFERASE UGT80A2"/>
    <property type="match status" value="1"/>
</dbReference>
<dbReference type="EnsemblFungi" id="MAPG_01387T0">
    <property type="protein sequence ID" value="MAPG_01387T0"/>
    <property type="gene ID" value="MAPG_01387"/>
</dbReference>
<dbReference type="EMBL" id="ADBL01000333">
    <property type="status" value="NOT_ANNOTATED_CDS"/>
    <property type="molecule type" value="Genomic_DNA"/>
</dbReference>